<proteinExistence type="predicted"/>
<dbReference type="RefSeq" id="WP_379141710.1">
    <property type="nucleotide sequence ID" value="NZ_JBHMDG010000015.1"/>
</dbReference>
<sequence length="674" mass="70588">MRSGATHVRLALVCALIGALVVAQPAAAPVRAEASLPLVGRSDPARPVAGLVSASVAAGTPHVLDGRVLSVAQVGRTIVLGGTFTRVREAGRPHTFVRRGLVAFDAVTGRVRRGFDPGPSGDVRVVLPAADGLSVYVGGKFTSIAGTRQGHLARVRIGDGSPVRSFRPGRVTGSVKDLALVRGRLWVAGAFTHVDGHPQRALATLSPRTGRWSGYMSLALRGHHRRGVTQVLKISATPGGGRVVVIGNFDTVAGTSRHQLAVLDTTGRRARTGGLRTTFYTSRCSPRVDTTMRDVDVSPDGRYFVVGTTGGYGGHSGSCDTVARFETDAVGRDVVPSWVDYSGGDTTFSVEATTAAVYVGGHQRWWNNPDRSGAPGEGAVARRGVAALDPLNGLPLTWNPGRDLGVGVFDFLATPDGLWVASDTTRIAGRTRGRIARFLPGGAAVPAASAATLPADVDVGGAVDDTLDPPPSASGARSTLRRREFTGAGPAAPATPAPDGDLDWTTVRGAFVAAGDLHVAGGDGRLTRRCFDGASYGPATDVSTSDRLVAMRGWASDVRRASGMFFDQGRIYFTLVGSPYLFYRYFTPASGVVGARRLVASRSVPGFDPARVRGMFVGSDTLFWSDTHGTLRSVAWRPGWPSGHPGGAPSVQDATGGDWTARSLFVLPRVDRTC</sequence>
<dbReference type="EMBL" id="JBHMDG010000015">
    <property type="protein sequence ID" value="MFB9313975.1"/>
    <property type="molecule type" value="Genomic_DNA"/>
</dbReference>
<reference evidence="3 4" key="1">
    <citation type="submission" date="2024-09" db="EMBL/GenBank/DDBJ databases">
        <authorList>
            <person name="Sun Q."/>
            <person name="Mori K."/>
        </authorList>
    </citation>
    <scope>NUCLEOTIDE SEQUENCE [LARGE SCALE GENOMIC DNA]</scope>
    <source>
        <strain evidence="3 4">JCM 9626</strain>
    </source>
</reference>
<evidence type="ECO:0000256" key="2">
    <source>
        <dbReference type="SAM" id="SignalP"/>
    </source>
</evidence>
<feature type="region of interest" description="Disordered" evidence="1">
    <location>
        <begin position="461"/>
        <end position="500"/>
    </location>
</feature>
<organism evidence="3 4">
    <name type="scientific">Nocardioides plantarum</name>
    <dbReference type="NCBI Taxonomy" id="29299"/>
    <lineage>
        <taxon>Bacteria</taxon>
        <taxon>Bacillati</taxon>
        <taxon>Actinomycetota</taxon>
        <taxon>Actinomycetes</taxon>
        <taxon>Propionibacteriales</taxon>
        <taxon>Nocardioidaceae</taxon>
        <taxon>Nocardioides</taxon>
    </lineage>
</organism>
<evidence type="ECO:0000256" key="1">
    <source>
        <dbReference type="SAM" id="MobiDB-lite"/>
    </source>
</evidence>
<keyword evidence="4" id="KW-1185">Reference proteome</keyword>
<comment type="caution">
    <text evidence="3">The sequence shown here is derived from an EMBL/GenBank/DDBJ whole genome shotgun (WGS) entry which is preliminary data.</text>
</comment>
<protein>
    <submittedName>
        <fullName evidence="3">Uncharacterized protein</fullName>
    </submittedName>
</protein>
<dbReference type="SUPFAM" id="SSF50998">
    <property type="entry name" value="Quinoprotein alcohol dehydrogenase-like"/>
    <property type="match status" value="1"/>
</dbReference>
<dbReference type="InterPro" id="IPR011047">
    <property type="entry name" value="Quinoprotein_ADH-like_sf"/>
</dbReference>
<gene>
    <name evidence="3" type="ORF">ACFFRI_13050</name>
</gene>
<evidence type="ECO:0000313" key="4">
    <source>
        <dbReference type="Proteomes" id="UP001589750"/>
    </source>
</evidence>
<feature type="signal peptide" evidence="2">
    <location>
        <begin position="1"/>
        <end position="28"/>
    </location>
</feature>
<feature type="chain" id="PRO_5046358328" evidence="2">
    <location>
        <begin position="29"/>
        <end position="674"/>
    </location>
</feature>
<keyword evidence="2" id="KW-0732">Signal</keyword>
<accession>A0ABV5KBA2</accession>
<dbReference type="Proteomes" id="UP001589750">
    <property type="component" value="Unassembled WGS sequence"/>
</dbReference>
<evidence type="ECO:0000313" key="3">
    <source>
        <dbReference type="EMBL" id="MFB9313975.1"/>
    </source>
</evidence>
<feature type="compositionally biased region" description="Low complexity" evidence="1">
    <location>
        <begin position="486"/>
        <end position="498"/>
    </location>
</feature>
<name>A0ABV5KBA2_9ACTN</name>